<evidence type="ECO:0000313" key="5">
    <source>
        <dbReference type="Proteomes" id="UP000316798"/>
    </source>
</evidence>
<reference evidence="4 5" key="1">
    <citation type="submission" date="2019-01" db="EMBL/GenBank/DDBJ databases">
        <title>Genomic insights into a novel species Rhodoferax sp.</title>
        <authorList>
            <person name="Jin L."/>
        </authorList>
    </citation>
    <scope>NUCLEOTIDE SEQUENCE [LARGE SCALE GENOMIC DNA]</scope>
    <source>
        <strain evidence="4 5">CHu59-6-5</strain>
    </source>
</reference>
<accession>A0A515DEC8</accession>
<keyword evidence="5" id="KW-1185">Reference proteome</keyword>
<gene>
    <name evidence="4" type="ORF">EUB48_16955</name>
</gene>
<dbReference type="PANTHER" id="PTHR30483:SF37">
    <property type="entry name" value="ABC TRANSPORTER SUBSTRATE-BINDING PROTEIN"/>
    <property type="match status" value="1"/>
</dbReference>
<evidence type="ECO:0000259" key="3">
    <source>
        <dbReference type="Pfam" id="PF13458"/>
    </source>
</evidence>
<evidence type="ECO:0000313" key="4">
    <source>
        <dbReference type="EMBL" id="QDL38782.1"/>
    </source>
</evidence>
<dbReference type="InterPro" id="IPR051010">
    <property type="entry name" value="BCAA_transport"/>
</dbReference>
<dbReference type="Pfam" id="PF13458">
    <property type="entry name" value="Peripla_BP_6"/>
    <property type="match status" value="1"/>
</dbReference>
<dbReference type="InterPro" id="IPR028081">
    <property type="entry name" value="Leu-bd"/>
</dbReference>
<organism evidence="4 5">
    <name type="scientific">Rhodoferax sediminis</name>
    <dbReference type="NCBI Taxonomy" id="2509614"/>
    <lineage>
        <taxon>Bacteria</taxon>
        <taxon>Pseudomonadati</taxon>
        <taxon>Pseudomonadota</taxon>
        <taxon>Betaproteobacteria</taxon>
        <taxon>Burkholderiales</taxon>
        <taxon>Comamonadaceae</taxon>
        <taxon>Rhodoferax</taxon>
    </lineage>
</organism>
<proteinExistence type="inferred from homology"/>
<dbReference type="SUPFAM" id="SSF53822">
    <property type="entry name" value="Periplasmic binding protein-like I"/>
    <property type="match status" value="1"/>
</dbReference>
<dbReference type="EMBL" id="CP035503">
    <property type="protein sequence ID" value="QDL38782.1"/>
    <property type="molecule type" value="Genomic_DNA"/>
</dbReference>
<dbReference type="InterPro" id="IPR028082">
    <property type="entry name" value="Peripla_BP_I"/>
</dbReference>
<comment type="similarity">
    <text evidence="1">Belongs to the leucine-binding protein family.</text>
</comment>
<dbReference type="RefSeq" id="WP_142820220.1">
    <property type="nucleotide sequence ID" value="NZ_CP035503.1"/>
</dbReference>
<evidence type="ECO:0000256" key="2">
    <source>
        <dbReference type="ARBA" id="ARBA00022729"/>
    </source>
</evidence>
<name>A0A515DEC8_9BURK</name>
<protein>
    <recommendedName>
        <fullName evidence="3">Leucine-binding protein domain-containing protein</fullName>
    </recommendedName>
</protein>
<dbReference type="OrthoDB" id="9783240at2"/>
<evidence type="ECO:0000256" key="1">
    <source>
        <dbReference type="ARBA" id="ARBA00010062"/>
    </source>
</evidence>
<dbReference type="Proteomes" id="UP000316798">
    <property type="component" value="Chromosome"/>
</dbReference>
<dbReference type="KEGG" id="rhf:EUB48_16955"/>
<feature type="domain" description="Leucine-binding protein" evidence="3">
    <location>
        <begin position="65"/>
        <end position="396"/>
    </location>
</feature>
<sequence>MTAGWVVVLLGKINSFNASPSVSLSLPRKGHIMIRLLSIATTAVLAGSLLVGGYGKAANAAESGPIKIGAAVSDTGKFAIEGLSTKRGYEMWVDEVNARGGINVAGTKRKVQVIYYDDQSEPETAIKLIQRLISEDKVDFLFGPYSSGLTIATSAIAAKYKKIMFAGAAAANSVFDHKNQYVFSPLSLTSSYTTSGLEALKAKGVKTIAVMHSDDAPMTDIKKATVQQAEAMGLKVVSIQTVPADATDITGAMRQMQAQHPDVFVEAGTTLMGLLATRTMRDIGWAPTYVLMIQAPTEVTFVKQLGAATAQGIMAPTQWVPTANLKDEYFGTAKDYFNAYVKKYGSNPSYLPAGASAAGLSLQMAIEKAGSVDTEKVRQALIDMKVNTFYGPIAYTGLGDPSGLAGANVHRKMLTIQLDENGNQVVVAPLDIAEAPIRPLKAWNAR</sequence>
<dbReference type="Gene3D" id="3.40.50.2300">
    <property type="match status" value="2"/>
</dbReference>
<keyword evidence="2" id="KW-0732">Signal</keyword>
<dbReference type="PANTHER" id="PTHR30483">
    <property type="entry name" value="LEUCINE-SPECIFIC-BINDING PROTEIN"/>
    <property type="match status" value="1"/>
</dbReference>
<dbReference type="AlphaFoldDB" id="A0A515DEC8"/>
<dbReference type="CDD" id="cd06338">
    <property type="entry name" value="PBP1_ABC_ligand_binding-like"/>
    <property type="match status" value="1"/>
</dbReference>